<dbReference type="InterPro" id="IPR013424">
    <property type="entry name" value="Ice-binding_C"/>
</dbReference>
<sequence>MKKLLTVLLAAGVMTTAAAPSFATPTLRLTSGAVTKTVVDNAANDATEESGVVGYMGSVGDFSLSVTTGVTKPYQGDEYNPYLDLNSLSGTSGKAGTLKLEFTETGFLSIDNVLYLLSQIGGTINNANGSSLTYDVYADASNAAFGTGTQLLHAQYGTGAFSNTDFLKGDLTNPFSLTIVATLTHGAGGTSSFDAFVGVPEPTTLGLLGIGVLALGRTRKKHKSKSL</sequence>
<accession>A0A239HKG8</accession>
<dbReference type="RefSeq" id="WP_089399636.1">
    <property type="nucleotide sequence ID" value="NZ_FZOT01000007.1"/>
</dbReference>
<keyword evidence="4" id="KW-1185">Reference proteome</keyword>
<dbReference type="EMBL" id="FZOT01000007">
    <property type="protein sequence ID" value="SNS81889.1"/>
    <property type="molecule type" value="Genomic_DNA"/>
</dbReference>
<evidence type="ECO:0000313" key="3">
    <source>
        <dbReference type="EMBL" id="SNS81889.1"/>
    </source>
</evidence>
<dbReference type="Pfam" id="PF07589">
    <property type="entry name" value="PEP-CTERM"/>
    <property type="match status" value="1"/>
</dbReference>
<evidence type="ECO:0000313" key="4">
    <source>
        <dbReference type="Proteomes" id="UP000198284"/>
    </source>
</evidence>
<reference evidence="3 4" key="1">
    <citation type="submission" date="2017-06" db="EMBL/GenBank/DDBJ databases">
        <authorList>
            <person name="Kim H.J."/>
            <person name="Triplett B.A."/>
        </authorList>
    </citation>
    <scope>NUCLEOTIDE SEQUENCE [LARGE SCALE GENOMIC DNA]</scope>
    <source>
        <strain evidence="3 4">U15</strain>
    </source>
</reference>
<feature type="domain" description="Ice-binding protein C-terminal" evidence="2">
    <location>
        <begin position="199"/>
        <end position="220"/>
    </location>
</feature>
<feature type="chain" id="PRO_5012105067" evidence="1">
    <location>
        <begin position="24"/>
        <end position="227"/>
    </location>
</feature>
<keyword evidence="1" id="KW-0732">Signal</keyword>
<protein>
    <submittedName>
        <fullName evidence="3">PEP-CTERM protein-sorting domain-containing protein</fullName>
    </submittedName>
</protein>
<evidence type="ECO:0000259" key="2">
    <source>
        <dbReference type="Pfam" id="PF07589"/>
    </source>
</evidence>
<dbReference type="AlphaFoldDB" id="A0A239HKG8"/>
<proteinExistence type="predicted"/>
<name>A0A239HKG8_9BURK</name>
<evidence type="ECO:0000256" key="1">
    <source>
        <dbReference type="SAM" id="SignalP"/>
    </source>
</evidence>
<gene>
    <name evidence="3" type="ORF">SAMN06265795_10739</name>
</gene>
<feature type="signal peptide" evidence="1">
    <location>
        <begin position="1"/>
        <end position="23"/>
    </location>
</feature>
<organism evidence="3 4">
    <name type="scientific">Noviherbaspirillum humi</name>
    <dbReference type="NCBI Taxonomy" id="1688639"/>
    <lineage>
        <taxon>Bacteria</taxon>
        <taxon>Pseudomonadati</taxon>
        <taxon>Pseudomonadota</taxon>
        <taxon>Betaproteobacteria</taxon>
        <taxon>Burkholderiales</taxon>
        <taxon>Oxalobacteraceae</taxon>
        <taxon>Noviherbaspirillum</taxon>
    </lineage>
</organism>
<dbReference type="NCBIfam" id="TIGR02595">
    <property type="entry name" value="PEP_CTERM"/>
    <property type="match status" value="1"/>
</dbReference>
<dbReference type="Proteomes" id="UP000198284">
    <property type="component" value="Unassembled WGS sequence"/>
</dbReference>
<dbReference type="OrthoDB" id="9255806at2"/>